<evidence type="ECO:0000256" key="1">
    <source>
        <dbReference type="SAM" id="MobiDB-lite"/>
    </source>
</evidence>
<dbReference type="Proteomes" id="UP001372338">
    <property type="component" value="Unassembled WGS sequence"/>
</dbReference>
<comment type="caution">
    <text evidence="2">The sequence shown here is derived from an EMBL/GenBank/DDBJ whole genome shotgun (WGS) entry which is preliminary data.</text>
</comment>
<keyword evidence="3" id="KW-1185">Reference proteome</keyword>
<feature type="compositionally biased region" description="Basic and acidic residues" evidence="1">
    <location>
        <begin position="10"/>
        <end position="24"/>
    </location>
</feature>
<dbReference type="PANTHER" id="PTHR35508:SF1">
    <property type="entry name" value="VOLTAGE-DEPENDENT L-TYPE CALCIUM CHANNEL SUBUNIT"/>
    <property type="match status" value="1"/>
</dbReference>
<dbReference type="AlphaFoldDB" id="A0AAN9J131"/>
<protein>
    <submittedName>
        <fullName evidence="2">Uncharacterized protein</fullName>
    </submittedName>
</protein>
<dbReference type="EMBL" id="JAYWIO010000001">
    <property type="protein sequence ID" value="KAK7290235.1"/>
    <property type="molecule type" value="Genomic_DNA"/>
</dbReference>
<feature type="region of interest" description="Disordered" evidence="1">
    <location>
        <begin position="1"/>
        <end position="24"/>
    </location>
</feature>
<organism evidence="2 3">
    <name type="scientific">Crotalaria pallida</name>
    <name type="common">Smooth rattlebox</name>
    <name type="synonym">Crotalaria striata</name>
    <dbReference type="NCBI Taxonomy" id="3830"/>
    <lineage>
        <taxon>Eukaryota</taxon>
        <taxon>Viridiplantae</taxon>
        <taxon>Streptophyta</taxon>
        <taxon>Embryophyta</taxon>
        <taxon>Tracheophyta</taxon>
        <taxon>Spermatophyta</taxon>
        <taxon>Magnoliopsida</taxon>
        <taxon>eudicotyledons</taxon>
        <taxon>Gunneridae</taxon>
        <taxon>Pentapetalae</taxon>
        <taxon>rosids</taxon>
        <taxon>fabids</taxon>
        <taxon>Fabales</taxon>
        <taxon>Fabaceae</taxon>
        <taxon>Papilionoideae</taxon>
        <taxon>50 kb inversion clade</taxon>
        <taxon>genistoids sensu lato</taxon>
        <taxon>core genistoids</taxon>
        <taxon>Crotalarieae</taxon>
        <taxon>Crotalaria</taxon>
    </lineage>
</organism>
<evidence type="ECO:0000313" key="3">
    <source>
        <dbReference type="Proteomes" id="UP001372338"/>
    </source>
</evidence>
<evidence type="ECO:0000313" key="2">
    <source>
        <dbReference type="EMBL" id="KAK7290235.1"/>
    </source>
</evidence>
<reference evidence="2 3" key="1">
    <citation type="submission" date="2024-01" db="EMBL/GenBank/DDBJ databases">
        <title>The genomes of 5 underutilized Papilionoideae crops provide insights into root nodulation and disease resistanc.</title>
        <authorList>
            <person name="Yuan L."/>
        </authorList>
    </citation>
    <scope>NUCLEOTIDE SEQUENCE [LARGE SCALE GENOMIC DNA]</scope>
    <source>
        <strain evidence="2">ZHUSHIDOU_FW_LH</strain>
        <tissue evidence="2">Leaf</tissue>
    </source>
</reference>
<gene>
    <name evidence="2" type="ORF">RIF29_04509</name>
</gene>
<sequence length="103" mass="11406">MAEEPNANRSEQESPDLKLMKEGRTRETVPELLNRFASSIMFPEPGNSGSLINRIKISFLENAPFLPGASINSANDVLLWTHRGSPLRALLVISVKSISPIQY</sequence>
<accession>A0AAN9J131</accession>
<name>A0AAN9J131_CROPI</name>
<proteinExistence type="predicted"/>
<dbReference type="PANTHER" id="PTHR35508">
    <property type="entry name" value="VOLTAGE-DEPENDENT L-TYPE CALCIUM CHANNEL SUBUNIT"/>
    <property type="match status" value="1"/>
</dbReference>